<evidence type="ECO:0000313" key="9">
    <source>
        <dbReference type="EMBL" id="CAK8680194.1"/>
    </source>
</evidence>
<sequence>MTPTIVFTSSSDDLQKMLKIHASMPQRGEMKFLKKARESFGFHGGVASVNGEEWYKMRKQINEHFLNTESVWTYAKEHYEVSKDFADFIQNNLNEENEVPDFRLAMQRWAFEAACVFVLETRCGTLSGEVTENVKVIIDSTSDILVGFVPLFFGLPLWKYYPTKDFKAFQKAISYQMLALRRHRENLLNEKNANDLPRLAKALHESPLTAEQQESILADFLGGGIVTTQHAAAFALYCLANNPEKQEVLRKEIKEFLKKDNISGKTLQGLKYLHACVRETQRLFPLTLGFSRIIPKDLILSGYLVPKDTLVLNVGNIMNNRDERFFKDPDEFLPERWLTSREPSSRFAMSGSFGQGPRMCPGRRFAMQELNCLLVVLLDKFHIEYHHKPFELEFQALFAPSEDPQFTFIPLEK</sequence>
<dbReference type="SUPFAM" id="SSF48264">
    <property type="entry name" value="Cytochrome P450"/>
    <property type="match status" value="1"/>
</dbReference>
<evidence type="ECO:0000256" key="7">
    <source>
        <dbReference type="ARBA" id="ARBA00023033"/>
    </source>
</evidence>
<dbReference type="PRINTS" id="PR00463">
    <property type="entry name" value="EP450I"/>
</dbReference>
<name>A0ABP0FNW2_CLALP</name>
<dbReference type="InterPro" id="IPR050479">
    <property type="entry name" value="CYP11_CYP27_families"/>
</dbReference>
<dbReference type="PANTHER" id="PTHR24279:SF120">
    <property type="entry name" value="CYTOCHROME P450"/>
    <property type="match status" value="1"/>
</dbReference>
<organism evidence="9 10">
    <name type="scientific">Clavelina lepadiformis</name>
    <name type="common">Light-bulb sea squirt</name>
    <name type="synonym">Ascidia lepadiformis</name>
    <dbReference type="NCBI Taxonomy" id="159417"/>
    <lineage>
        <taxon>Eukaryota</taxon>
        <taxon>Metazoa</taxon>
        <taxon>Chordata</taxon>
        <taxon>Tunicata</taxon>
        <taxon>Ascidiacea</taxon>
        <taxon>Aplousobranchia</taxon>
        <taxon>Clavelinidae</taxon>
        <taxon>Clavelina</taxon>
    </lineage>
</organism>
<evidence type="ECO:0000256" key="8">
    <source>
        <dbReference type="RuleBase" id="RU000461"/>
    </source>
</evidence>
<dbReference type="Proteomes" id="UP001642483">
    <property type="component" value="Unassembled WGS sequence"/>
</dbReference>
<evidence type="ECO:0000313" key="10">
    <source>
        <dbReference type="Proteomes" id="UP001642483"/>
    </source>
</evidence>
<keyword evidence="4 8" id="KW-0479">Metal-binding</keyword>
<proteinExistence type="inferred from homology"/>
<dbReference type="InterPro" id="IPR036396">
    <property type="entry name" value="Cyt_P450_sf"/>
</dbReference>
<dbReference type="PANTHER" id="PTHR24279">
    <property type="entry name" value="CYTOCHROME P450"/>
    <property type="match status" value="1"/>
</dbReference>
<dbReference type="Pfam" id="PF00067">
    <property type="entry name" value="p450"/>
    <property type="match status" value="1"/>
</dbReference>
<dbReference type="EMBL" id="CAWYQH010000068">
    <property type="protein sequence ID" value="CAK8680194.1"/>
    <property type="molecule type" value="Genomic_DNA"/>
</dbReference>
<comment type="similarity">
    <text evidence="2 8">Belongs to the cytochrome P450 family.</text>
</comment>
<dbReference type="InterPro" id="IPR002401">
    <property type="entry name" value="Cyt_P450_E_grp-I"/>
</dbReference>
<dbReference type="PRINTS" id="PR00385">
    <property type="entry name" value="P450"/>
</dbReference>
<accession>A0ABP0FNW2</accession>
<evidence type="ECO:0000256" key="6">
    <source>
        <dbReference type="ARBA" id="ARBA00023004"/>
    </source>
</evidence>
<keyword evidence="6 8" id="KW-0408">Iron</keyword>
<dbReference type="Gene3D" id="1.10.630.10">
    <property type="entry name" value="Cytochrome P450"/>
    <property type="match status" value="1"/>
</dbReference>
<protein>
    <recommendedName>
        <fullName evidence="11">Cytochrome P450</fullName>
    </recommendedName>
</protein>
<keyword evidence="5 8" id="KW-0560">Oxidoreductase</keyword>
<keyword evidence="3 8" id="KW-0349">Heme</keyword>
<comment type="cofactor">
    <cofactor evidence="1">
        <name>heme</name>
        <dbReference type="ChEBI" id="CHEBI:30413"/>
    </cofactor>
</comment>
<comment type="caution">
    <text evidence="9">The sequence shown here is derived from an EMBL/GenBank/DDBJ whole genome shotgun (WGS) entry which is preliminary data.</text>
</comment>
<dbReference type="PROSITE" id="PS00086">
    <property type="entry name" value="CYTOCHROME_P450"/>
    <property type="match status" value="1"/>
</dbReference>
<evidence type="ECO:0008006" key="11">
    <source>
        <dbReference type="Google" id="ProtNLM"/>
    </source>
</evidence>
<gene>
    <name evidence="9" type="ORF">CVLEPA_LOCUS10472</name>
</gene>
<dbReference type="InterPro" id="IPR017972">
    <property type="entry name" value="Cyt_P450_CS"/>
</dbReference>
<evidence type="ECO:0000256" key="4">
    <source>
        <dbReference type="ARBA" id="ARBA00022723"/>
    </source>
</evidence>
<evidence type="ECO:0000256" key="3">
    <source>
        <dbReference type="ARBA" id="ARBA00022617"/>
    </source>
</evidence>
<keyword evidence="7 8" id="KW-0503">Monooxygenase</keyword>
<evidence type="ECO:0000256" key="5">
    <source>
        <dbReference type="ARBA" id="ARBA00023002"/>
    </source>
</evidence>
<evidence type="ECO:0000256" key="2">
    <source>
        <dbReference type="ARBA" id="ARBA00010617"/>
    </source>
</evidence>
<keyword evidence="10" id="KW-1185">Reference proteome</keyword>
<reference evidence="9 10" key="1">
    <citation type="submission" date="2024-02" db="EMBL/GenBank/DDBJ databases">
        <authorList>
            <person name="Daric V."/>
            <person name="Darras S."/>
        </authorList>
    </citation>
    <scope>NUCLEOTIDE SEQUENCE [LARGE SCALE GENOMIC DNA]</scope>
</reference>
<dbReference type="CDD" id="cd11054">
    <property type="entry name" value="CYP24A1-like"/>
    <property type="match status" value="1"/>
</dbReference>
<dbReference type="InterPro" id="IPR001128">
    <property type="entry name" value="Cyt_P450"/>
</dbReference>
<evidence type="ECO:0000256" key="1">
    <source>
        <dbReference type="ARBA" id="ARBA00001971"/>
    </source>
</evidence>